<comment type="caution">
    <text evidence="2">The sequence shown here is derived from an EMBL/GenBank/DDBJ whole genome shotgun (WGS) entry which is preliminary data.</text>
</comment>
<dbReference type="Proteomes" id="UP000236546">
    <property type="component" value="Unassembled WGS sequence"/>
</dbReference>
<dbReference type="Gene3D" id="3.40.50.2000">
    <property type="entry name" value="Glycogen Phosphorylase B"/>
    <property type="match status" value="1"/>
</dbReference>
<dbReference type="AlphaFoldDB" id="A0A2K0SYI5"/>
<feature type="region of interest" description="Disordered" evidence="1">
    <location>
        <begin position="162"/>
        <end position="191"/>
    </location>
</feature>
<dbReference type="EMBL" id="MTYH01000105">
    <property type="protein sequence ID" value="PNP38334.1"/>
    <property type="molecule type" value="Genomic_DNA"/>
</dbReference>
<evidence type="ECO:0000313" key="2">
    <source>
        <dbReference type="EMBL" id="PNP38334.1"/>
    </source>
</evidence>
<reference evidence="2 3" key="1">
    <citation type="submission" date="2017-02" db="EMBL/GenBank/DDBJ databases">
        <title>Genomes of Trichoderma spp. with biocontrol activity.</title>
        <authorList>
            <person name="Gardiner D."/>
            <person name="Kazan K."/>
            <person name="Vos C."/>
            <person name="Harvey P."/>
        </authorList>
    </citation>
    <scope>NUCLEOTIDE SEQUENCE [LARGE SCALE GENOMIC DNA]</scope>
    <source>
        <strain evidence="2 3">A5MH</strain>
    </source>
</reference>
<gene>
    <name evidence="2" type="ORF">TGAMA5MH_09692</name>
</gene>
<evidence type="ECO:0000313" key="3">
    <source>
        <dbReference type="Proteomes" id="UP000236546"/>
    </source>
</evidence>
<dbReference type="OrthoDB" id="10515018at2759"/>
<name>A0A2K0SYI5_9HYPO</name>
<evidence type="ECO:0000256" key="1">
    <source>
        <dbReference type="SAM" id="MobiDB-lite"/>
    </source>
</evidence>
<proteinExistence type="predicted"/>
<accession>A0A2K0SYI5</accession>
<protein>
    <submittedName>
        <fullName evidence="2">Uncharacterized protein</fullName>
    </submittedName>
</protein>
<sequence length="218" mass="23715">MDGHHSPWNSDQVLVASDEDSDLSLQIKASLSGSEYSQGSSEQDFGPVSSLHFSGRIISATFTIPYRLQARKGRDDWRVDLCNRHDHSVQFDVLSNLSSPDSPWDHTIVGWTGEVEFSKTADSGEDTKGLGSTAEVTEYYETSGSDGVTKALRSATEAVGYYETSGSDEDSMTLESIPGEDECPKTSGSDGDEGLIDYCNKEGLERQLYHAGLKTVPI</sequence>
<organism evidence="2 3">
    <name type="scientific">Trichoderma gamsii</name>
    <dbReference type="NCBI Taxonomy" id="398673"/>
    <lineage>
        <taxon>Eukaryota</taxon>
        <taxon>Fungi</taxon>
        <taxon>Dikarya</taxon>
        <taxon>Ascomycota</taxon>
        <taxon>Pezizomycotina</taxon>
        <taxon>Sordariomycetes</taxon>
        <taxon>Hypocreomycetidae</taxon>
        <taxon>Hypocreales</taxon>
        <taxon>Hypocreaceae</taxon>
        <taxon>Trichoderma</taxon>
    </lineage>
</organism>